<dbReference type="AlphaFoldDB" id="A0ABD3JPK3"/>
<dbReference type="PANTHER" id="PTHR31642:SF221">
    <property type="entry name" value="O-ACYLTRANSFERASE WSD1 C-TERMINAL DOMAIN-CONTAINING PROTEIN"/>
    <property type="match status" value="1"/>
</dbReference>
<evidence type="ECO:0000313" key="2">
    <source>
        <dbReference type="EMBL" id="KAL3729769.1"/>
    </source>
</evidence>
<sequence length="529" mass="57889">MAAKALMSCGISMTSFPSNLSSSKSKFATVVSLRSTTVNASSRFSMLARWMPGQPQPPNPGNLTPRVGSKVLEQTLEHESKDGNEKPTNIGATRELVVNITNAVIVSPARETSGGLYVLSNLDQTYPHMIEIVFAFKGEGRGSCSTATETIRASLAEVLVNFYPFAGRLVMGSDGKMAATCTGEGVLFVEAMSDDEIRMLGDISVVNPGTLRKLVKHSDGAQTIVEESLLTVQVTTFKCGGITVGIVMNHVLVDGKALADFLTCWSDVARGRSPSILPFLNRSVLCPRRPPRVELPHHEYAPIDRPSEKIVDWRTKPHVYRSFYFEPHTLIQLKKVSTITTHDGSSIVPTSFEVISALMWIARTKALGMDPHETTKLLTAVDGRPKFDPPLPSGYFGNGIAWSCAECSAGELTCKPFLYAVQTVQEALRCVTESYIRSAIDHVELNRVVVDYEGNACCISKWSRLSFYETDFGFGRPFQVAPTMVPHNLVLVASQSEESDNLVVSLGLPRDAMDVFFRVDSCMSLCWDA</sequence>
<dbReference type="InterPro" id="IPR023213">
    <property type="entry name" value="CAT-like_dom_sf"/>
</dbReference>
<dbReference type="PANTHER" id="PTHR31642">
    <property type="entry name" value="TRICHOTHECENE 3-O-ACETYLTRANSFERASE"/>
    <property type="match status" value="1"/>
</dbReference>
<comment type="similarity">
    <text evidence="1">Belongs to the plant acyltransferase family.</text>
</comment>
<name>A0ABD3JPK3_EUCGL</name>
<proteinExistence type="inferred from homology"/>
<gene>
    <name evidence="2" type="ORF">ACJRO7_026842</name>
</gene>
<comment type="caution">
    <text evidence="2">The sequence shown here is derived from an EMBL/GenBank/DDBJ whole genome shotgun (WGS) entry which is preliminary data.</text>
</comment>
<dbReference type="Pfam" id="PF02458">
    <property type="entry name" value="Transferase"/>
    <property type="match status" value="1"/>
</dbReference>
<dbReference type="Gene3D" id="3.30.559.10">
    <property type="entry name" value="Chloramphenicol acetyltransferase-like domain"/>
    <property type="match status" value="2"/>
</dbReference>
<protein>
    <recommendedName>
        <fullName evidence="4">Omega-hydroxypalmitate O-feruloyl transferase</fullName>
    </recommendedName>
</protein>
<accession>A0ABD3JPK3</accession>
<keyword evidence="3" id="KW-1185">Reference proteome</keyword>
<dbReference type="EMBL" id="JBJKBG010000007">
    <property type="protein sequence ID" value="KAL3729769.1"/>
    <property type="molecule type" value="Genomic_DNA"/>
</dbReference>
<evidence type="ECO:0000256" key="1">
    <source>
        <dbReference type="ARBA" id="ARBA00009861"/>
    </source>
</evidence>
<dbReference type="Proteomes" id="UP001634007">
    <property type="component" value="Unassembled WGS sequence"/>
</dbReference>
<organism evidence="2 3">
    <name type="scientific">Eucalyptus globulus</name>
    <name type="common">Tasmanian blue gum</name>
    <dbReference type="NCBI Taxonomy" id="34317"/>
    <lineage>
        <taxon>Eukaryota</taxon>
        <taxon>Viridiplantae</taxon>
        <taxon>Streptophyta</taxon>
        <taxon>Embryophyta</taxon>
        <taxon>Tracheophyta</taxon>
        <taxon>Spermatophyta</taxon>
        <taxon>Magnoliopsida</taxon>
        <taxon>eudicotyledons</taxon>
        <taxon>Gunneridae</taxon>
        <taxon>Pentapetalae</taxon>
        <taxon>rosids</taxon>
        <taxon>malvids</taxon>
        <taxon>Myrtales</taxon>
        <taxon>Myrtaceae</taxon>
        <taxon>Myrtoideae</taxon>
        <taxon>Eucalypteae</taxon>
        <taxon>Eucalyptus</taxon>
    </lineage>
</organism>
<evidence type="ECO:0000313" key="3">
    <source>
        <dbReference type="Proteomes" id="UP001634007"/>
    </source>
</evidence>
<reference evidence="2 3" key="1">
    <citation type="submission" date="2024-11" db="EMBL/GenBank/DDBJ databases">
        <title>Chromosome-level genome assembly of Eucalyptus globulus Labill. provides insights into its genome evolution.</title>
        <authorList>
            <person name="Li X."/>
        </authorList>
    </citation>
    <scope>NUCLEOTIDE SEQUENCE [LARGE SCALE GENOMIC DNA]</scope>
    <source>
        <strain evidence="2">CL2024</strain>
        <tissue evidence="2">Fresh tender leaves</tissue>
    </source>
</reference>
<dbReference type="InterPro" id="IPR050317">
    <property type="entry name" value="Plant_Fungal_Acyltransferase"/>
</dbReference>
<evidence type="ECO:0008006" key="4">
    <source>
        <dbReference type="Google" id="ProtNLM"/>
    </source>
</evidence>